<evidence type="ECO:0000256" key="9">
    <source>
        <dbReference type="RuleBase" id="RU364116"/>
    </source>
</evidence>
<feature type="domain" description="Radical SAM core" evidence="10">
    <location>
        <begin position="16"/>
        <end position="255"/>
    </location>
</feature>
<dbReference type="Proteomes" id="UP000198875">
    <property type="component" value="Unassembled WGS sequence"/>
</dbReference>
<dbReference type="SUPFAM" id="SSF102114">
    <property type="entry name" value="Radical SAM enzymes"/>
    <property type="match status" value="1"/>
</dbReference>
<evidence type="ECO:0000313" key="12">
    <source>
        <dbReference type="Proteomes" id="UP000198875"/>
    </source>
</evidence>
<evidence type="ECO:0000313" key="11">
    <source>
        <dbReference type="EMBL" id="CPR10694.1"/>
    </source>
</evidence>
<dbReference type="SFLD" id="SFLDF00288">
    <property type="entry name" value="HemN-like__clustered_with_nucl"/>
    <property type="match status" value="1"/>
</dbReference>
<dbReference type="SMART" id="SM00729">
    <property type="entry name" value="Elp3"/>
    <property type="match status" value="1"/>
</dbReference>
<comment type="similarity">
    <text evidence="1">Belongs to the anaerobic coproporphyrinogen-III oxidase family. HemW subfamily.</text>
</comment>
<dbReference type="RefSeq" id="WP_085182946.1">
    <property type="nucleotide sequence ID" value="NZ_CSTD01000001.1"/>
</dbReference>
<name>A0A0U0W613_MYCBE</name>
<dbReference type="InterPro" id="IPR058240">
    <property type="entry name" value="rSAM_sf"/>
</dbReference>
<dbReference type="InterPro" id="IPR010723">
    <property type="entry name" value="HemN_C"/>
</dbReference>
<reference evidence="11 12" key="1">
    <citation type="submission" date="2015-03" db="EMBL/GenBank/DDBJ databases">
        <authorList>
            <person name="Murphy D."/>
        </authorList>
    </citation>
    <scope>NUCLEOTIDE SEQUENCE [LARGE SCALE GENOMIC DNA]</scope>
    <source>
        <strain evidence="11 12">DSM 44277</strain>
    </source>
</reference>
<evidence type="ECO:0000259" key="10">
    <source>
        <dbReference type="PROSITE" id="PS51918"/>
    </source>
</evidence>
<dbReference type="SFLD" id="SFLDF00562">
    <property type="entry name" value="HemN-like__clustered_with_heat"/>
    <property type="match status" value="1"/>
</dbReference>
<dbReference type="EMBL" id="CSTD01000001">
    <property type="protein sequence ID" value="CPR10694.1"/>
    <property type="molecule type" value="Genomic_DNA"/>
</dbReference>
<evidence type="ECO:0000256" key="6">
    <source>
        <dbReference type="ARBA" id="ARBA00023004"/>
    </source>
</evidence>
<dbReference type="Gene3D" id="3.20.20.70">
    <property type="entry name" value="Aldolase class I"/>
    <property type="match status" value="1"/>
</dbReference>
<dbReference type="SFLD" id="SFLDS00029">
    <property type="entry name" value="Radical_SAM"/>
    <property type="match status" value="1"/>
</dbReference>
<dbReference type="InterPro" id="IPR006638">
    <property type="entry name" value="Elp3/MiaA/NifB-like_rSAM"/>
</dbReference>
<keyword evidence="9" id="KW-0963">Cytoplasm</keyword>
<comment type="subcellular location">
    <subcellularLocation>
        <location evidence="9">Cytoplasm</location>
    </subcellularLocation>
</comment>
<protein>
    <recommendedName>
        <fullName evidence="2 9">Heme chaperone HemW</fullName>
    </recommendedName>
</protein>
<keyword evidence="8 9" id="KW-0143">Chaperone</keyword>
<dbReference type="PANTHER" id="PTHR13932">
    <property type="entry name" value="COPROPORPHYRINIGEN III OXIDASE"/>
    <property type="match status" value="1"/>
</dbReference>
<keyword evidence="4 9" id="KW-0949">S-adenosyl-L-methionine</keyword>
<keyword evidence="3 9" id="KW-0349">Heme</keyword>
<gene>
    <name evidence="11" type="ORF">BN971_01997</name>
</gene>
<evidence type="ECO:0000256" key="8">
    <source>
        <dbReference type="ARBA" id="ARBA00023186"/>
    </source>
</evidence>
<evidence type="ECO:0000256" key="7">
    <source>
        <dbReference type="ARBA" id="ARBA00023014"/>
    </source>
</evidence>
<evidence type="ECO:0000256" key="3">
    <source>
        <dbReference type="ARBA" id="ARBA00022617"/>
    </source>
</evidence>
<dbReference type="InterPro" id="IPR034505">
    <property type="entry name" value="Coproporphyrinogen-III_oxidase"/>
</dbReference>
<dbReference type="GO" id="GO:0005737">
    <property type="term" value="C:cytoplasm"/>
    <property type="evidence" value="ECO:0007669"/>
    <property type="project" value="UniProtKB-SubCell"/>
</dbReference>
<keyword evidence="7 9" id="KW-0411">Iron-sulfur</keyword>
<evidence type="ECO:0000256" key="5">
    <source>
        <dbReference type="ARBA" id="ARBA00022723"/>
    </source>
</evidence>
<evidence type="ECO:0000256" key="2">
    <source>
        <dbReference type="ARBA" id="ARBA00017228"/>
    </source>
</evidence>
<organism evidence="11 12">
    <name type="scientific">Mycobacterium bohemicum DSM 44277</name>
    <dbReference type="NCBI Taxonomy" id="1236609"/>
    <lineage>
        <taxon>Bacteria</taxon>
        <taxon>Bacillati</taxon>
        <taxon>Actinomycetota</taxon>
        <taxon>Actinomycetes</taxon>
        <taxon>Mycobacteriales</taxon>
        <taxon>Mycobacteriaceae</taxon>
        <taxon>Mycobacterium</taxon>
    </lineage>
</organism>
<dbReference type="AlphaFoldDB" id="A0A0U0W613"/>
<keyword evidence="5 9" id="KW-0479">Metal-binding</keyword>
<dbReference type="NCBIfam" id="TIGR00539">
    <property type="entry name" value="hemN_rel"/>
    <property type="match status" value="1"/>
</dbReference>
<dbReference type="SFLD" id="SFLDG01065">
    <property type="entry name" value="anaerobic_coproporphyrinogen-I"/>
    <property type="match status" value="1"/>
</dbReference>
<dbReference type="OrthoDB" id="9808022at2"/>
<dbReference type="GO" id="GO:0006779">
    <property type="term" value="P:porphyrin-containing compound biosynthetic process"/>
    <property type="evidence" value="ECO:0007669"/>
    <property type="project" value="InterPro"/>
</dbReference>
<dbReference type="GO" id="GO:0004109">
    <property type="term" value="F:coproporphyrinogen oxidase activity"/>
    <property type="evidence" value="ECO:0007669"/>
    <property type="project" value="InterPro"/>
</dbReference>
<dbReference type="PROSITE" id="PS51918">
    <property type="entry name" value="RADICAL_SAM"/>
    <property type="match status" value="1"/>
</dbReference>
<evidence type="ECO:0000256" key="4">
    <source>
        <dbReference type="ARBA" id="ARBA00022691"/>
    </source>
</evidence>
<evidence type="ECO:0000256" key="1">
    <source>
        <dbReference type="ARBA" id="ARBA00006100"/>
    </source>
</evidence>
<sequence length="391" mass="42413">MTLREATPVELPALDPTPDQPFGLYLHVPFCITRCGYCDFNTYTPAELGGVNPDAWMQALAKELELAAARLPAPTLSTVFVGGGTPSLLGGRRMVTLLEMVRDHFVLAPDAEVTTEANPESAWPDFFDATRAAGYTRVSLGMQSVSPRVLGVLDRIHTPNRSADCAREALVAGFEHVSLDLIYGTPGESDDDLLRSVDTAVETGVDHVSAYALVVEEGTALARRVRRGELAAPDDDVLAHRYELVDARLSEAGMTWYEVSNWSRPGGECRHNLGYWNGGQWWGAGPGAHGYVGVTRWWNVKHPNAYAESLAADALPVQGFEGLDPAARHTEEVLLKIRLRQGLPVNVLDAAERERARTAIADGLLASDGDRLVLTPRGRLLADAVVRTLLG</sequence>
<dbReference type="GO" id="GO:0046872">
    <property type="term" value="F:metal ion binding"/>
    <property type="evidence" value="ECO:0007669"/>
    <property type="project" value="UniProtKB-UniRule"/>
</dbReference>
<comment type="function">
    <text evidence="9">Probably acts as a heme chaperone, transferring heme to an unknown acceptor. Binds one molecule of heme per monomer, possibly covalently. Binds 1 [4Fe-4S] cluster. The cluster is coordinated with 3 cysteines and an exchangeable S-adenosyl-L-methionine.</text>
</comment>
<dbReference type="InterPro" id="IPR013785">
    <property type="entry name" value="Aldolase_TIM"/>
</dbReference>
<keyword evidence="9" id="KW-0004">4Fe-4S</keyword>
<dbReference type="PANTHER" id="PTHR13932:SF5">
    <property type="entry name" value="RADICAL S-ADENOSYL METHIONINE DOMAIN-CONTAINING PROTEIN 1, MITOCHONDRIAL"/>
    <property type="match status" value="1"/>
</dbReference>
<dbReference type="Pfam" id="PF06969">
    <property type="entry name" value="HemN_C"/>
    <property type="match status" value="1"/>
</dbReference>
<dbReference type="InterPro" id="IPR004559">
    <property type="entry name" value="HemW-like"/>
</dbReference>
<accession>A0A0U0W613</accession>
<dbReference type="GO" id="GO:0051539">
    <property type="term" value="F:4 iron, 4 sulfur cluster binding"/>
    <property type="evidence" value="ECO:0007669"/>
    <property type="project" value="UniProtKB-UniRule"/>
</dbReference>
<keyword evidence="6 9" id="KW-0408">Iron</keyword>
<dbReference type="Pfam" id="PF04055">
    <property type="entry name" value="Radical_SAM"/>
    <property type="match status" value="1"/>
</dbReference>
<proteinExistence type="inferred from homology"/>
<dbReference type="InterPro" id="IPR007197">
    <property type="entry name" value="rSAM"/>
</dbReference>